<accession>A0A371G4P2</accession>
<name>A0A371G4P2_MUCPR</name>
<dbReference type="PANTHER" id="PTHR35046">
    <property type="entry name" value="ZINC KNUCKLE (CCHC-TYPE) FAMILY PROTEIN"/>
    <property type="match status" value="1"/>
</dbReference>
<comment type="caution">
    <text evidence="2">The sequence shown here is derived from an EMBL/GenBank/DDBJ whole genome shotgun (WGS) entry which is preliminary data.</text>
</comment>
<sequence>MARFLHGLNKEIQDVVELQHYSTLEELAHQAIKVELQIKRRNASKKPYRTSNGWKGKEKEKEKVRKDKSPKKESEASQGQKEIPNAPTPRTFKSSMGQIASQCPNKRIMVLRENEENANSLSARFRVALDKDWFNMDSAEPYPARSRLSANRSYRVELTLFRTEKQETGGI</sequence>
<feature type="region of interest" description="Disordered" evidence="1">
    <location>
        <begin position="36"/>
        <end position="99"/>
    </location>
</feature>
<protein>
    <submittedName>
        <fullName evidence="2">Uncharacterized protein</fullName>
    </submittedName>
</protein>
<feature type="compositionally biased region" description="Basic residues" evidence="1">
    <location>
        <begin position="39"/>
        <end position="48"/>
    </location>
</feature>
<dbReference type="PANTHER" id="PTHR35046:SF9">
    <property type="entry name" value="RNA-DIRECTED DNA POLYMERASE"/>
    <property type="match status" value="1"/>
</dbReference>
<organism evidence="2 3">
    <name type="scientific">Mucuna pruriens</name>
    <name type="common">Velvet bean</name>
    <name type="synonym">Dolichos pruriens</name>
    <dbReference type="NCBI Taxonomy" id="157652"/>
    <lineage>
        <taxon>Eukaryota</taxon>
        <taxon>Viridiplantae</taxon>
        <taxon>Streptophyta</taxon>
        <taxon>Embryophyta</taxon>
        <taxon>Tracheophyta</taxon>
        <taxon>Spermatophyta</taxon>
        <taxon>Magnoliopsida</taxon>
        <taxon>eudicotyledons</taxon>
        <taxon>Gunneridae</taxon>
        <taxon>Pentapetalae</taxon>
        <taxon>rosids</taxon>
        <taxon>fabids</taxon>
        <taxon>Fabales</taxon>
        <taxon>Fabaceae</taxon>
        <taxon>Papilionoideae</taxon>
        <taxon>50 kb inversion clade</taxon>
        <taxon>NPAAA clade</taxon>
        <taxon>indigoferoid/millettioid clade</taxon>
        <taxon>Phaseoleae</taxon>
        <taxon>Mucuna</taxon>
    </lineage>
</organism>
<feature type="non-terminal residue" evidence="2">
    <location>
        <position position="1"/>
    </location>
</feature>
<evidence type="ECO:0000313" key="2">
    <source>
        <dbReference type="EMBL" id="RDX85508.1"/>
    </source>
</evidence>
<dbReference type="OrthoDB" id="1194186at2759"/>
<reference evidence="2" key="1">
    <citation type="submission" date="2018-05" db="EMBL/GenBank/DDBJ databases">
        <title>Draft genome of Mucuna pruriens seed.</title>
        <authorList>
            <person name="Nnadi N.E."/>
            <person name="Vos R."/>
            <person name="Hasami M.H."/>
            <person name="Devisetty U.K."/>
            <person name="Aguiy J.C."/>
        </authorList>
    </citation>
    <scope>NUCLEOTIDE SEQUENCE [LARGE SCALE GENOMIC DNA]</scope>
    <source>
        <strain evidence="2">JCA_2017</strain>
    </source>
</reference>
<dbReference type="Proteomes" id="UP000257109">
    <property type="component" value="Unassembled WGS sequence"/>
</dbReference>
<evidence type="ECO:0000313" key="3">
    <source>
        <dbReference type="Proteomes" id="UP000257109"/>
    </source>
</evidence>
<proteinExistence type="predicted"/>
<dbReference type="EMBL" id="QJKJ01006779">
    <property type="protein sequence ID" value="RDX85508.1"/>
    <property type="molecule type" value="Genomic_DNA"/>
</dbReference>
<dbReference type="AlphaFoldDB" id="A0A371G4P2"/>
<keyword evidence="3" id="KW-1185">Reference proteome</keyword>
<gene>
    <name evidence="2" type="ORF">CR513_33295</name>
</gene>
<evidence type="ECO:0000256" key="1">
    <source>
        <dbReference type="SAM" id="MobiDB-lite"/>
    </source>
</evidence>
<feature type="compositionally biased region" description="Basic and acidic residues" evidence="1">
    <location>
        <begin position="55"/>
        <end position="75"/>
    </location>
</feature>